<dbReference type="InterPro" id="IPR020579">
    <property type="entry name" value="Exonuc_VII_lsu_C"/>
</dbReference>
<evidence type="ECO:0000256" key="6">
    <source>
        <dbReference type="RuleBase" id="RU004355"/>
    </source>
</evidence>
<accession>B2JDV5</accession>
<keyword evidence="3 5" id="KW-0378">Hydrolase</keyword>
<evidence type="ECO:0000259" key="7">
    <source>
        <dbReference type="Pfam" id="PF02601"/>
    </source>
</evidence>
<evidence type="ECO:0000313" key="9">
    <source>
        <dbReference type="EMBL" id="ACC69731.1"/>
    </source>
</evidence>
<evidence type="ECO:0000256" key="5">
    <source>
        <dbReference type="HAMAP-Rule" id="MF_00378"/>
    </source>
</evidence>
<dbReference type="Proteomes" id="UP000001192">
    <property type="component" value="Chromosome 1"/>
</dbReference>
<comment type="subunit">
    <text evidence="5">Heterooligomer composed of large and small subunits.</text>
</comment>
<dbReference type="CDD" id="cd04489">
    <property type="entry name" value="ExoVII_LU_OBF"/>
    <property type="match status" value="1"/>
</dbReference>
<keyword evidence="1 5" id="KW-0963">Cytoplasm</keyword>
<dbReference type="InterPro" id="IPR025824">
    <property type="entry name" value="OB-fold_nuc-bd_dom"/>
</dbReference>
<proteinExistence type="inferred from homology"/>
<dbReference type="EMBL" id="CP001043">
    <property type="protein sequence ID" value="ACC69731.1"/>
    <property type="molecule type" value="Genomic_DNA"/>
</dbReference>
<protein>
    <recommendedName>
        <fullName evidence="5">Exodeoxyribonuclease 7 large subunit</fullName>
        <ecNumber evidence="5">3.1.11.6</ecNumber>
    </recommendedName>
    <alternativeName>
        <fullName evidence="5">Exodeoxyribonuclease VII large subunit</fullName>
        <shortName evidence="5">Exonuclease VII large subunit</shortName>
    </alternativeName>
</protein>
<comment type="function">
    <text evidence="5">Bidirectionally degrades single-stranded DNA into large acid-insoluble oligonucleotides, which are then degraded further into small acid-soluble oligonucleotides.</text>
</comment>
<evidence type="ECO:0000256" key="4">
    <source>
        <dbReference type="ARBA" id="ARBA00022839"/>
    </source>
</evidence>
<reference evidence="10" key="1">
    <citation type="journal article" date="2014" name="Stand. Genomic Sci.">
        <title>Complete genome sequence of Burkholderia phymatum STM815(T), a broad host range and efficient nitrogen-fixing symbiont of Mimosa species.</title>
        <authorList>
            <person name="Moulin L."/>
            <person name="Klonowska A."/>
            <person name="Caroline B."/>
            <person name="Booth K."/>
            <person name="Vriezen J.A."/>
            <person name="Melkonian R."/>
            <person name="James E.K."/>
            <person name="Young J.P."/>
            <person name="Bena G."/>
            <person name="Hauser L."/>
            <person name="Land M."/>
            <person name="Kyrpides N."/>
            <person name="Bruce D."/>
            <person name="Chain P."/>
            <person name="Copeland A."/>
            <person name="Pitluck S."/>
            <person name="Woyke T."/>
            <person name="Lizotte-Waniewski M."/>
            <person name="Bristow J."/>
            <person name="Riley M."/>
        </authorList>
    </citation>
    <scope>NUCLEOTIDE SEQUENCE [LARGE SCALE GENOMIC DNA]</scope>
    <source>
        <strain evidence="10">DSM 17167 / CIP 108236 / LMG 21445 / STM815</strain>
    </source>
</reference>
<evidence type="ECO:0000256" key="2">
    <source>
        <dbReference type="ARBA" id="ARBA00022722"/>
    </source>
</evidence>
<dbReference type="OrthoDB" id="9802795at2"/>
<comment type="subcellular location">
    <subcellularLocation>
        <location evidence="5 6">Cytoplasm</location>
    </subcellularLocation>
</comment>
<dbReference type="EC" id="3.1.11.6" evidence="5"/>
<sequence length="459" mass="50731">MNSESQSSSPIGAGGDAVVPVSVLNRAIGNMLERSFPLVWVAGEVSNFTRAASGHWYFSIKDAQAQMRCVMFRGRAQYAEFTPREGDKIEVRALVTMYEPRGELQLNVEAVRRTGQGRLYEAFLRLKAQLEAEGLFDPQRKRALPAHPRSIGIVTSLQAAALRDVLTTLARRAPHIPVIVYPAPVQGAGVSAKLAAMVEAANRRHEVDVLIVCRGGGSIEDLWAFNEEVLARAIAASDVPVVSGVGHETDFTIADFAADVRAPTPTGAAELVSPQRVLLLRDLDHRHATLARGFGRMMERRAQQLDWLARRLVSPAERLARQRTHLQQLSVRLASAGVRPVRDARARFSLVQMRWQRWRPDLTSHRSHVTGLAERLERALLRQHERQVARVETLAARLEVLSPQRTLERGYAALLDAQSGRAVRAPSSLKPGRRMTVHLAEGSADIALSDVQPRLTDGF</sequence>
<dbReference type="AlphaFoldDB" id="B2JDV5"/>
<evidence type="ECO:0000256" key="1">
    <source>
        <dbReference type="ARBA" id="ARBA00022490"/>
    </source>
</evidence>
<evidence type="ECO:0000313" key="10">
    <source>
        <dbReference type="Proteomes" id="UP000001192"/>
    </source>
</evidence>
<dbReference type="Pfam" id="PF13742">
    <property type="entry name" value="tRNA_anti_2"/>
    <property type="match status" value="1"/>
</dbReference>
<dbReference type="HAMAP" id="MF_00378">
    <property type="entry name" value="Exonuc_7_L"/>
    <property type="match status" value="1"/>
</dbReference>
<dbReference type="PANTHER" id="PTHR30008:SF0">
    <property type="entry name" value="EXODEOXYRIBONUCLEASE 7 LARGE SUBUNIT"/>
    <property type="match status" value="1"/>
</dbReference>
<dbReference type="GO" id="GO:0009318">
    <property type="term" value="C:exodeoxyribonuclease VII complex"/>
    <property type="evidence" value="ECO:0007669"/>
    <property type="project" value="UniProtKB-UniRule"/>
</dbReference>
<dbReference type="GO" id="GO:0005737">
    <property type="term" value="C:cytoplasm"/>
    <property type="evidence" value="ECO:0007669"/>
    <property type="project" value="UniProtKB-SubCell"/>
</dbReference>
<comment type="catalytic activity">
    <reaction evidence="5 6">
        <text>Exonucleolytic cleavage in either 5'- to 3'- or 3'- to 5'-direction to yield nucleoside 5'-phosphates.</text>
        <dbReference type="EC" id="3.1.11.6"/>
    </reaction>
</comment>
<dbReference type="GO" id="GO:0006308">
    <property type="term" value="P:DNA catabolic process"/>
    <property type="evidence" value="ECO:0007669"/>
    <property type="project" value="UniProtKB-UniRule"/>
</dbReference>
<dbReference type="HOGENOM" id="CLU_023625_3_1_4"/>
<evidence type="ECO:0000259" key="8">
    <source>
        <dbReference type="Pfam" id="PF13742"/>
    </source>
</evidence>
<evidence type="ECO:0000256" key="3">
    <source>
        <dbReference type="ARBA" id="ARBA00022801"/>
    </source>
</evidence>
<keyword evidence="4 5" id="KW-0269">Exonuclease</keyword>
<keyword evidence="10" id="KW-1185">Reference proteome</keyword>
<feature type="domain" description="Exonuclease VII large subunit C-terminal" evidence="7">
    <location>
        <begin position="135"/>
        <end position="445"/>
    </location>
</feature>
<dbReference type="Pfam" id="PF02601">
    <property type="entry name" value="Exonuc_VII_L"/>
    <property type="match status" value="1"/>
</dbReference>
<feature type="domain" description="OB-fold nucleic acid binding" evidence="8">
    <location>
        <begin position="20"/>
        <end position="111"/>
    </location>
</feature>
<dbReference type="GO" id="GO:0008855">
    <property type="term" value="F:exodeoxyribonuclease VII activity"/>
    <property type="evidence" value="ECO:0007669"/>
    <property type="project" value="UniProtKB-UniRule"/>
</dbReference>
<dbReference type="NCBIfam" id="TIGR00237">
    <property type="entry name" value="xseA"/>
    <property type="match status" value="1"/>
</dbReference>
<organism evidence="9 10">
    <name type="scientific">Paraburkholderia phymatum (strain DSM 17167 / CIP 108236 / LMG 21445 / STM815)</name>
    <name type="common">Burkholderia phymatum</name>
    <dbReference type="NCBI Taxonomy" id="391038"/>
    <lineage>
        <taxon>Bacteria</taxon>
        <taxon>Pseudomonadati</taxon>
        <taxon>Pseudomonadota</taxon>
        <taxon>Betaproteobacteria</taxon>
        <taxon>Burkholderiales</taxon>
        <taxon>Burkholderiaceae</taxon>
        <taxon>Paraburkholderia</taxon>
    </lineage>
</organism>
<dbReference type="PANTHER" id="PTHR30008">
    <property type="entry name" value="EXODEOXYRIBONUCLEASE 7 LARGE SUBUNIT"/>
    <property type="match status" value="1"/>
</dbReference>
<dbReference type="STRING" id="391038.Bphy_0539"/>
<keyword evidence="2 5" id="KW-0540">Nuclease</keyword>
<dbReference type="GO" id="GO:0003676">
    <property type="term" value="F:nucleic acid binding"/>
    <property type="evidence" value="ECO:0007669"/>
    <property type="project" value="InterPro"/>
</dbReference>
<dbReference type="InterPro" id="IPR003753">
    <property type="entry name" value="Exonuc_VII_L"/>
</dbReference>
<gene>
    <name evidence="5" type="primary">xseA</name>
    <name evidence="9" type="ordered locus">Bphy_0539</name>
</gene>
<dbReference type="RefSeq" id="WP_012399955.1">
    <property type="nucleotide sequence ID" value="NC_010622.1"/>
</dbReference>
<dbReference type="eggNOG" id="COG1570">
    <property type="taxonomic scope" value="Bacteria"/>
</dbReference>
<comment type="similarity">
    <text evidence="5 6">Belongs to the XseA family.</text>
</comment>
<name>B2JDV5_PARP8</name>
<dbReference type="KEGG" id="bph:Bphy_0539"/>